<dbReference type="Pfam" id="PF00226">
    <property type="entry name" value="DnaJ"/>
    <property type="match status" value="1"/>
</dbReference>
<evidence type="ECO:0000313" key="5">
    <source>
        <dbReference type="Proteomes" id="UP000555728"/>
    </source>
</evidence>
<keyword evidence="1" id="KW-0143">Chaperone</keyword>
<dbReference type="InterPro" id="IPR001623">
    <property type="entry name" value="DnaJ_domain"/>
</dbReference>
<dbReference type="SUPFAM" id="SSF49493">
    <property type="entry name" value="HSP40/DnaJ peptide-binding domain"/>
    <property type="match status" value="2"/>
</dbReference>
<evidence type="ECO:0000256" key="1">
    <source>
        <dbReference type="ARBA" id="ARBA00023186"/>
    </source>
</evidence>
<dbReference type="SUPFAM" id="SSF46565">
    <property type="entry name" value="Chaperone J-domain"/>
    <property type="match status" value="1"/>
</dbReference>
<name>A0A7W6WJC8_9PROT</name>
<evidence type="ECO:0000313" key="4">
    <source>
        <dbReference type="EMBL" id="MBB4284443.1"/>
    </source>
</evidence>
<dbReference type="GO" id="GO:0051082">
    <property type="term" value="F:unfolded protein binding"/>
    <property type="evidence" value="ECO:0007669"/>
    <property type="project" value="InterPro"/>
</dbReference>
<dbReference type="PROSITE" id="PS00636">
    <property type="entry name" value="DNAJ_1"/>
    <property type="match status" value="1"/>
</dbReference>
<dbReference type="InterPro" id="IPR008971">
    <property type="entry name" value="HSP40/DnaJ_pept-bd"/>
</dbReference>
<dbReference type="Pfam" id="PF01556">
    <property type="entry name" value="DnaJ_C"/>
    <property type="match status" value="1"/>
</dbReference>
<dbReference type="SMART" id="SM00271">
    <property type="entry name" value="DnaJ"/>
    <property type="match status" value="1"/>
</dbReference>
<dbReference type="Proteomes" id="UP000555728">
    <property type="component" value="Unassembled WGS sequence"/>
</dbReference>
<feature type="region of interest" description="Disordered" evidence="2">
    <location>
        <begin position="145"/>
        <end position="171"/>
    </location>
</feature>
<comment type="caution">
    <text evidence="4">The sequence shown here is derived from an EMBL/GenBank/DDBJ whole genome shotgun (WGS) entry which is preliminary data.</text>
</comment>
<dbReference type="FunFam" id="2.60.260.20:FF:000013">
    <property type="entry name" value="DnaJ subfamily B member 11"/>
    <property type="match status" value="1"/>
</dbReference>
<gene>
    <name evidence="4" type="ORF">GGD88_000149</name>
</gene>
<evidence type="ECO:0000256" key="2">
    <source>
        <dbReference type="SAM" id="MobiDB-lite"/>
    </source>
</evidence>
<keyword evidence="5" id="KW-1185">Reference proteome</keyword>
<dbReference type="Gene3D" id="2.60.260.20">
    <property type="entry name" value="Urease metallochaperone UreE, N-terminal domain"/>
    <property type="match status" value="2"/>
</dbReference>
<dbReference type="InterPro" id="IPR036869">
    <property type="entry name" value="J_dom_sf"/>
</dbReference>
<dbReference type="AlphaFoldDB" id="A0A7W6WJC8"/>
<dbReference type="InterPro" id="IPR018253">
    <property type="entry name" value="DnaJ_domain_CS"/>
</dbReference>
<dbReference type="InterPro" id="IPR002939">
    <property type="entry name" value="DnaJ_C"/>
</dbReference>
<dbReference type="RefSeq" id="WP_184430914.1">
    <property type="nucleotide sequence ID" value="NZ_JACIGI010000001.1"/>
</dbReference>
<dbReference type="PROSITE" id="PS50076">
    <property type="entry name" value="DNAJ_2"/>
    <property type="match status" value="1"/>
</dbReference>
<dbReference type="PRINTS" id="PR00625">
    <property type="entry name" value="JDOMAIN"/>
</dbReference>
<dbReference type="GO" id="GO:0042026">
    <property type="term" value="P:protein refolding"/>
    <property type="evidence" value="ECO:0007669"/>
    <property type="project" value="TreeGrafter"/>
</dbReference>
<feature type="compositionally biased region" description="Gly residues" evidence="2">
    <location>
        <begin position="150"/>
        <end position="166"/>
    </location>
</feature>
<dbReference type="GO" id="GO:0005737">
    <property type="term" value="C:cytoplasm"/>
    <property type="evidence" value="ECO:0007669"/>
    <property type="project" value="TreeGrafter"/>
</dbReference>
<dbReference type="CDD" id="cd10747">
    <property type="entry name" value="DnaJ_C"/>
    <property type="match status" value="1"/>
</dbReference>
<dbReference type="EMBL" id="JACIGI010000001">
    <property type="protein sequence ID" value="MBB4284443.1"/>
    <property type="molecule type" value="Genomic_DNA"/>
</dbReference>
<sequence>MKDPYGVLGVARSASTDEIKRAYRRLARTMHPDVNPGDPKAEERFKDLNAAYDLLSDADKRARFDRGEIDANGQERPFGFRGGHAGAGPGGFGGFSGFRAGGGRTDGSAGSAGSAGSDGGFHFRFEDLFKGADTVEDIFARAQSAKRKGSGAGGGAGSGPGGGGSQTGAARGGDAQYRLRVAFEEAALGTTRRITLTSGKTLDVRVPPGTESGAVLRLRGQGQAGRFGGPAGDALVEIVVREHPVFRREGDDVIADVPVGLREAVLGAKITVPTIDGRVAVTVPEGSNTGATLRLRGKGLPRKDGPAGARGDQLVRLRLVLEDPKDEKLRAFARKWQPAGAADVRTGLEDPATDG</sequence>
<protein>
    <submittedName>
        <fullName evidence="4">DnaJ-class molecular chaperone</fullName>
    </submittedName>
</protein>
<dbReference type="PANTHER" id="PTHR43096">
    <property type="entry name" value="DNAJ HOMOLOG 1, MITOCHONDRIAL-RELATED"/>
    <property type="match status" value="1"/>
</dbReference>
<evidence type="ECO:0000259" key="3">
    <source>
        <dbReference type="PROSITE" id="PS50076"/>
    </source>
</evidence>
<organism evidence="4 5">
    <name type="scientific">Roseospira goensis</name>
    <dbReference type="NCBI Taxonomy" id="391922"/>
    <lineage>
        <taxon>Bacteria</taxon>
        <taxon>Pseudomonadati</taxon>
        <taxon>Pseudomonadota</taxon>
        <taxon>Alphaproteobacteria</taxon>
        <taxon>Rhodospirillales</taxon>
        <taxon>Rhodospirillaceae</taxon>
        <taxon>Roseospira</taxon>
    </lineage>
</organism>
<proteinExistence type="predicted"/>
<dbReference type="CDD" id="cd06257">
    <property type="entry name" value="DnaJ"/>
    <property type="match status" value="1"/>
</dbReference>
<feature type="domain" description="J" evidence="3">
    <location>
        <begin position="3"/>
        <end position="68"/>
    </location>
</feature>
<dbReference type="PANTHER" id="PTHR43096:SF52">
    <property type="entry name" value="DNAJ HOMOLOG 1, MITOCHONDRIAL-RELATED"/>
    <property type="match status" value="1"/>
</dbReference>
<accession>A0A7W6WJC8</accession>
<reference evidence="4 5" key="1">
    <citation type="submission" date="2020-08" db="EMBL/GenBank/DDBJ databases">
        <title>Genome sequencing of Purple Non-Sulfur Bacteria from various extreme environments.</title>
        <authorList>
            <person name="Mayer M."/>
        </authorList>
    </citation>
    <scope>NUCLEOTIDE SEQUENCE [LARGE SCALE GENOMIC DNA]</scope>
    <source>
        <strain evidence="4 5">JA135</strain>
    </source>
</reference>
<dbReference type="Gene3D" id="1.10.287.110">
    <property type="entry name" value="DnaJ domain"/>
    <property type="match status" value="1"/>
</dbReference>